<protein>
    <submittedName>
        <fullName evidence="1">FxLD family lantipeptide</fullName>
    </submittedName>
</protein>
<evidence type="ECO:0000313" key="1">
    <source>
        <dbReference type="EMBL" id="MBB5492306.1"/>
    </source>
</evidence>
<organism evidence="1 2">
    <name type="scientific">Nocardiopsis metallicus</name>
    <dbReference type="NCBI Taxonomy" id="179819"/>
    <lineage>
        <taxon>Bacteria</taxon>
        <taxon>Bacillati</taxon>
        <taxon>Actinomycetota</taxon>
        <taxon>Actinomycetes</taxon>
        <taxon>Streptosporangiales</taxon>
        <taxon>Nocardiopsidaceae</taxon>
        <taxon>Nocardiopsis</taxon>
    </lineage>
</organism>
<dbReference type="RefSeq" id="WP_184365798.1">
    <property type="nucleotide sequence ID" value="NZ_BAAAKM010000168.1"/>
</dbReference>
<comment type="caution">
    <text evidence="1">The sequence shown here is derived from an EMBL/GenBank/DDBJ whole genome shotgun (WGS) entry which is preliminary data.</text>
</comment>
<sequence>MLQAAPETRQETSSPFTLDIRLIENSDTTPLINLTDDGCGSSCPSACTTSTAD</sequence>
<gene>
    <name evidence="1" type="ORF">HNR07_003443</name>
</gene>
<accession>A0A840WKY2</accession>
<reference evidence="1 2" key="1">
    <citation type="submission" date="2020-08" db="EMBL/GenBank/DDBJ databases">
        <title>Sequencing the genomes of 1000 actinobacteria strains.</title>
        <authorList>
            <person name="Klenk H.-P."/>
        </authorList>
    </citation>
    <scope>NUCLEOTIDE SEQUENCE [LARGE SCALE GENOMIC DNA]</scope>
    <source>
        <strain evidence="1 2">DSM 44598</strain>
    </source>
</reference>
<dbReference type="Proteomes" id="UP000579647">
    <property type="component" value="Unassembled WGS sequence"/>
</dbReference>
<name>A0A840WKY2_9ACTN</name>
<evidence type="ECO:0000313" key="2">
    <source>
        <dbReference type="Proteomes" id="UP000579647"/>
    </source>
</evidence>
<dbReference type="EMBL" id="JACHDO010000001">
    <property type="protein sequence ID" value="MBB5492306.1"/>
    <property type="molecule type" value="Genomic_DNA"/>
</dbReference>
<dbReference type="NCBIfam" id="TIGR04363">
    <property type="entry name" value="LD_lanti_pre"/>
    <property type="match status" value="1"/>
</dbReference>
<proteinExistence type="predicted"/>
<keyword evidence="2" id="KW-1185">Reference proteome</keyword>
<dbReference type="AlphaFoldDB" id="A0A840WKY2"/>
<dbReference type="InterPro" id="IPR027575">
    <property type="entry name" value="LD_lanti_pre"/>
</dbReference>